<feature type="region of interest" description="Disordered" evidence="5">
    <location>
        <begin position="896"/>
        <end position="915"/>
    </location>
</feature>
<keyword evidence="2 4" id="KW-0175">Coiled coil</keyword>
<dbReference type="GO" id="GO:0015629">
    <property type="term" value="C:actin cytoskeleton"/>
    <property type="evidence" value="ECO:0000318"/>
    <property type="project" value="GO_Central"/>
</dbReference>
<feature type="region of interest" description="Disordered" evidence="5">
    <location>
        <begin position="460"/>
        <end position="563"/>
    </location>
</feature>
<dbReference type="Pfam" id="PF06367">
    <property type="entry name" value="Drf_FH3"/>
    <property type="match status" value="1"/>
</dbReference>
<dbReference type="GeneID" id="10504037"/>
<feature type="domain" description="GBD/FH3" evidence="6">
    <location>
        <begin position="10"/>
        <end position="382"/>
    </location>
</feature>
<dbReference type="SUPFAM" id="SSF101447">
    <property type="entry name" value="Formin homology 2 domain (FH2 domain)"/>
    <property type="match status" value="1"/>
</dbReference>
<protein>
    <recommendedName>
        <fullName evidence="10">Actin binding protein</fullName>
    </recommendedName>
</protein>
<dbReference type="GO" id="GO:0030041">
    <property type="term" value="P:actin filament polymerization"/>
    <property type="evidence" value="ECO:0000318"/>
    <property type="project" value="GO_Central"/>
</dbReference>
<dbReference type="STRING" id="5786.F0ZGV8"/>
<evidence type="ECO:0000256" key="2">
    <source>
        <dbReference type="ARBA" id="ARBA00023054"/>
    </source>
</evidence>
<feature type="compositionally biased region" description="Polar residues" evidence="5">
    <location>
        <begin position="483"/>
        <end position="504"/>
    </location>
</feature>
<dbReference type="InterPro" id="IPR011989">
    <property type="entry name" value="ARM-like"/>
</dbReference>
<dbReference type="PROSITE" id="PS51232">
    <property type="entry name" value="GBD_FH3"/>
    <property type="match status" value="1"/>
</dbReference>
<dbReference type="Gene3D" id="1.25.10.10">
    <property type="entry name" value="Leucine-rich Repeat Variant"/>
    <property type="match status" value="1"/>
</dbReference>
<evidence type="ECO:0000313" key="9">
    <source>
        <dbReference type="Proteomes" id="UP000001064"/>
    </source>
</evidence>
<feature type="non-terminal residue" evidence="8">
    <location>
        <position position="1008"/>
    </location>
</feature>
<feature type="compositionally biased region" description="Low complexity" evidence="5">
    <location>
        <begin position="467"/>
        <end position="480"/>
    </location>
</feature>
<reference evidence="9" key="1">
    <citation type="journal article" date="2011" name="Genome Biol.">
        <title>Comparative genomics of the social amoebae Dictyostelium discoideum and Dictyostelium purpureum.</title>
        <authorList>
            <consortium name="US DOE Joint Genome Institute (JGI-PGF)"/>
            <person name="Sucgang R."/>
            <person name="Kuo A."/>
            <person name="Tian X."/>
            <person name="Salerno W."/>
            <person name="Parikh A."/>
            <person name="Feasley C.L."/>
            <person name="Dalin E."/>
            <person name="Tu H."/>
            <person name="Huang E."/>
            <person name="Barry K."/>
            <person name="Lindquist E."/>
            <person name="Shapiro H."/>
            <person name="Bruce D."/>
            <person name="Schmutz J."/>
            <person name="Salamov A."/>
            <person name="Fey P."/>
            <person name="Gaudet P."/>
            <person name="Anjard C."/>
            <person name="Babu M.M."/>
            <person name="Basu S."/>
            <person name="Bushmanova Y."/>
            <person name="van der Wel H."/>
            <person name="Katoh-Kurasawa M."/>
            <person name="Dinh C."/>
            <person name="Coutinho P.M."/>
            <person name="Saito T."/>
            <person name="Elias M."/>
            <person name="Schaap P."/>
            <person name="Kay R.R."/>
            <person name="Henrissat B."/>
            <person name="Eichinger L."/>
            <person name="Rivero F."/>
            <person name="Putnam N.H."/>
            <person name="West C.M."/>
            <person name="Loomis W.F."/>
            <person name="Chisholm R.L."/>
            <person name="Shaulsky G."/>
            <person name="Strassmann J.E."/>
            <person name="Queller D.C."/>
            <person name="Kuspa A."/>
            <person name="Grigoriev I.V."/>
        </authorList>
    </citation>
    <scope>NUCLEOTIDE SEQUENCE [LARGE SCALE GENOMIC DNA]</scope>
    <source>
        <strain evidence="9">QSDP1</strain>
    </source>
</reference>
<dbReference type="InterPro" id="IPR051425">
    <property type="entry name" value="Formin_Homology"/>
</dbReference>
<dbReference type="InterPro" id="IPR015425">
    <property type="entry name" value="FH2_Formin"/>
</dbReference>
<dbReference type="EMBL" id="GL871015">
    <property type="protein sequence ID" value="EGC36845.1"/>
    <property type="molecule type" value="Genomic_DNA"/>
</dbReference>
<dbReference type="OMA" id="PCFGMGL"/>
<dbReference type="InParanoid" id="F0ZGV8"/>
<dbReference type="InterPro" id="IPR010472">
    <property type="entry name" value="FH3_dom"/>
</dbReference>
<proteinExistence type="inferred from homology"/>
<dbReference type="InterPro" id="IPR042201">
    <property type="entry name" value="FH2_Formin_sf"/>
</dbReference>
<dbReference type="Proteomes" id="UP000001064">
    <property type="component" value="Unassembled WGS sequence"/>
</dbReference>
<dbReference type="GO" id="GO:0005522">
    <property type="term" value="F:profilin binding"/>
    <property type="evidence" value="ECO:0000318"/>
    <property type="project" value="GO_Central"/>
</dbReference>
<dbReference type="SMART" id="SM00498">
    <property type="entry name" value="FH2"/>
    <property type="match status" value="1"/>
</dbReference>
<feature type="compositionally biased region" description="Low complexity" evidence="5">
    <location>
        <begin position="522"/>
        <end position="532"/>
    </location>
</feature>
<dbReference type="InterPro" id="IPR016024">
    <property type="entry name" value="ARM-type_fold"/>
</dbReference>
<evidence type="ECO:0000256" key="5">
    <source>
        <dbReference type="SAM" id="MobiDB-lite"/>
    </source>
</evidence>
<evidence type="ECO:0000256" key="1">
    <source>
        <dbReference type="ARBA" id="ARBA00008214"/>
    </source>
</evidence>
<feature type="domain" description="FH2" evidence="7">
    <location>
        <begin position="556"/>
        <end position="1005"/>
    </location>
</feature>
<dbReference type="SMART" id="SM01140">
    <property type="entry name" value="Drf_GBD"/>
    <property type="match status" value="1"/>
</dbReference>
<organism evidence="8 9">
    <name type="scientific">Dictyostelium purpureum</name>
    <name type="common">Slime mold</name>
    <dbReference type="NCBI Taxonomy" id="5786"/>
    <lineage>
        <taxon>Eukaryota</taxon>
        <taxon>Amoebozoa</taxon>
        <taxon>Evosea</taxon>
        <taxon>Eumycetozoa</taxon>
        <taxon>Dictyostelia</taxon>
        <taxon>Dictyosteliales</taxon>
        <taxon>Dictyosteliaceae</taxon>
        <taxon>Dictyostelium</taxon>
    </lineage>
</organism>
<dbReference type="SMART" id="SM01139">
    <property type="entry name" value="Drf_FH3"/>
    <property type="match status" value="1"/>
</dbReference>
<dbReference type="KEGG" id="dpp:DICPUDRAFT_46912"/>
<dbReference type="InterPro" id="IPR014768">
    <property type="entry name" value="GBD/FH3_dom"/>
</dbReference>
<evidence type="ECO:0000256" key="3">
    <source>
        <dbReference type="ARBA" id="ARBA00023203"/>
    </source>
</evidence>
<dbReference type="InterPro" id="IPR010473">
    <property type="entry name" value="GTPase-bd"/>
</dbReference>
<evidence type="ECO:0000313" key="8">
    <source>
        <dbReference type="EMBL" id="EGC36845.1"/>
    </source>
</evidence>
<gene>
    <name evidence="8" type="ORF">DICPUDRAFT_46912</name>
</gene>
<dbReference type="PANTHER" id="PTHR45725">
    <property type="entry name" value="FORMIN HOMOLOGY 2 FAMILY MEMBER"/>
    <property type="match status" value="1"/>
</dbReference>
<evidence type="ECO:0000259" key="6">
    <source>
        <dbReference type="PROSITE" id="PS51232"/>
    </source>
</evidence>
<dbReference type="Pfam" id="PF06371">
    <property type="entry name" value="Drf_GBD"/>
    <property type="match status" value="1"/>
</dbReference>
<dbReference type="OrthoDB" id="1104827at2759"/>
<dbReference type="Gene3D" id="1.20.58.2220">
    <property type="entry name" value="Formin, FH2 domain"/>
    <property type="match status" value="1"/>
</dbReference>
<feature type="region of interest" description="Disordered" evidence="5">
    <location>
        <begin position="865"/>
        <end position="889"/>
    </location>
</feature>
<dbReference type="Pfam" id="PF02181">
    <property type="entry name" value="FH2"/>
    <property type="match status" value="1"/>
</dbReference>
<dbReference type="AlphaFoldDB" id="F0ZGV8"/>
<dbReference type="PROSITE" id="PS51444">
    <property type="entry name" value="FH2"/>
    <property type="match status" value="1"/>
</dbReference>
<dbReference type="PANTHER" id="PTHR45725:SF1">
    <property type="entry name" value="DISHEVELLED ASSOCIATED ACTIVATOR OF MORPHOGENESIS, ISOFORM D"/>
    <property type="match status" value="1"/>
</dbReference>
<dbReference type="GO" id="GO:0070060">
    <property type="term" value="P:'de novo' actin filament nucleation"/>
    <property type="evidence" value="ECO:0000318"/>
    <property type="project" value="GO_Central"/>
</dbReference>
<feature type="compositionally biased region" description="Acidic residues" evidence="5">
    <location>
        <begin position="869"/>
        <end position="884"/>
    </location>
</feature>
<keyword evidence="9" id="KW-1185">Reference proteome</keyword>
<dbReference type="GO" id="GO:0051015">
    <property type="term" value="F:actin filament binding"/>
    <property type="evidence" value="ECO:0000318"/>
    <property type="project" value="GO_Central"/>
</dbReference>
<feature type="compositionally biased region" description="Polar residues" evidence="5">
    <location>
        <begin position="901"/>
        <end position="912"/>
    </location>
</feature>
<evidence type="ECO:0000256" key="4">
    <source>
        <dbReference type="SAM" id="Coils"/>
    </source>
</evidence>
<feature type="compositionally biased region" description="Pro residues" evidence="5">
    <location>
        <begin position="535"/>
        <end position="548"/>
    </location>
</feature>
<accession>F0ZGV8</accession>
<dbReference type="GO" id="GO:0031267">
    <property type="term" value="F:small GTPase binding"/>
    <property type="evidence" value="ECO:0007669"/>
    <property type="project" value="InterPro"/>
</dbReference>
<evidence type="ECO:0000259" key="7">
    <source>
        <dbReference type="PROSITE" id="PS51444"/>
    </source>
</evidence>
<dbReference type="SUPFAM" id="SSF48371">
    <property type="entry name" value="ARM repeat"/>
    <property type="match status" value="1"/>
</dbReference>
<sequence>MVKLFGKSKKKEQDPQSIDVAFQSILDEIGVVEAEKKHLMATMDSIRKQQLIQSYQSKKFSKIDFNNKSKKKSNVTQSPQYFADSLKNDPSKEILTSLRVRLGNQPLKWLKEFLSLDGVQLLIKVLTSNEIKQVKNQDDIYKIAQCLHSLKLIMNTKIGLESVIKNPNNINSISLVMDTTHLKTRIMVTELLAALCVVHSKGLQLVLAAMDNYRSVKREKKPFIHLIQGLKTQSLQAVTFALINTLISSSHNVSERQRIRGQFKKLGITKIIEELEPEFANNPDLATQRDLYEQEARWDDQEQMEIQRGDVSEDDPEVILKTILGKIQGSSMHPAFISILKLLSTSADDSDDSAQAKDQGLSNYLFLEKILTKINGGESFTDDLGQFFGGMEIDHVSGEKAVLIQKEIEDLKKQKKKDQEKLSEKDILLTKLAKRMRKLEEAIKSGKGLEFLNNEIDIPSPIDSSAPTPTETTPGGTVVPSLKTKTSPSSQNLKGNISSFTTAKAPNGVTDFLSGINGDEPASTSASSADSSGIPLPPGAPPPPPPPGGKLAPSTPQLCSRPPNCKMKSYQWTRYRTRNINNTFWKKVNLTKYNDVLPYEHIESLFAAAVFEKKEKELKKGSEVTVIDSKRAQNIGILLSRFKNTSYDQLHDAIYNLDETVLDLETINQMIKYVPSKEEIDCIHAFKKKQEELPQEERMRLGKAEQFIDKISSIPRLTQRIQAIHFKLNFPEKLYQAKPDIRKFNEAFSQLQNNNIFAVMELILSIGNFINFGTIRGNASGFKIDSINKLADTKSNVREKYTLVHYIIEYLESTQPELLTSIIEEIPSVVDSATLSFSQSSSEIKMLRSGLIKLEKEIFSKTKQTQETIVEESEPQEVTEEGDDEKQSNMFANQLKRKQVSTENPEDINQSLPPIAEDDPLRVKLSEFLVSSKTELDDAEKLMVDTEQEYQKVCKFFGEEPKMVPEEFLAIFKKFNDSIVLSKKDLDIEKSLKEKASQRKEEKKEKEI</sequence>
<dbReference type="RefSeq" id="XP_003286643.1">
    <property type="nucleotide sequence ID" value="XM_003286595.1"/>
</dbReference>
<name>F0ZGV8_DICPU</name>
<dbReference type="eggNOG" id="KOG1924">
    <property type="taxonomic scope" value="Eukaryota"/>
</dbReference>
<feature type="coiled-coil region" evidence="4">
    <location>
        <begin position="401"/>
        <end position="442"/>
    </location>
</feature>
<evidence type="ECO:0008006" key="10">
    <source>
        <dbReference type="Google" id="ProtNLM"/>
    </source>
</evidence>
<dbReference type="eggNOG" id="KOG1922">
    <property type="taxonomic scope" value="Eukaryota"/>
</dbReference>
<keyword evidence="3" id="KW-0009">Actin-binding</keyword>
<comment type="similarity">
    <text evidence="1">Belongs to the formin homology family. Diaphanous subfamily.</text>
</comment>
<dbReference type="VEuPathDB" id="AmoebaDB:DICPUDRAFT_46912"/>